<feature type="short sequence motif" description="Bipartite nuclear localization signal" evidence="4">
    <location>
        <begin position="173"/>
        <end position="183"/>
    </location>
</feature>
<dbReference type="GO" id="GO:0005524">
    <property type="term" value="F:ATP binding"/>
    <property type="evidence" value="ECO:0007669"/>
    <property type="project" value="UniProtKB-UniRule"/>
</dbReference>
<dbReference type="GO" id="GO:0006351">
    <property type="term" value="P:DNA-templated transcription"/>
    <property type="evidence" value="ECO:0007669"/>
    <property type="project" value="UniProtKB-UniRule"/>
</dbReference>
<dbReference type="PANTHER" id="PTHR31602">
    <property type="entry name" value="GROWTH-REGULATING FACTOR 5"/>
    <property type="match status" value="1"/>
</dbReference>
<keyword evidence="5" id="KW-0805">Transcription regulation</keyword>
<proteinExistence type="inferred from homology"/>
<name>A0A2U1M5Z5_ARTAN</name>
<keyword evidence="10" id="KW-1185">Reference proteome</keyword>
<evidence type="ECO:0000313" key="10">
    <source>
        <dbReference type="Proteomes" id="UP000245207"/>
    </source>
</evidence>
<dbReference type="OrthoDB" id="1927209at2759"/>
<evidence type="ECO:0000256" key="5">
    <source>
        <dbReference type="RuleBase" id="RU367127"/>
    </source>
</evidence>
<dbReference type="InterPro" id="IPR031137">
    <property type="entry name" value="GRF"/>
</dbReference>
<evidence type="ECO:0000313" key="9">
    <source>
        <dbReference type="EMBL" id="PWA56692.1"/>
    </source>
</evidence>
<dbReference type="PROSITE" id="PS51667">
    <property type="entry name" value="WRC"/>
    <property type="match status" value="1"/>
</dbReference>
<feature type="domain" description="WRC" evidence="8">
    <location>
        <begin position="168"/>
        <end position="212"/>
    </location>
</feature>
<dbReference type="InterPro" id="IPR014977">
    <property type="entry name" value="WRC_dom"/>
</dbReference>
<evidence type="ECO:0000259" key="7">
    <source>
        <dbReference type="PROSITE" id="PS51666"/>
    </source>
</evidence>
<sequence length="350" mass="38633">MDFGVLDGLVSSSKNNNNSVSCGDSDLKTKWVGSEGEWRDLKMAKFSEDDNLKTMLLQQQQRSNGGAQNMSMLSFSSPKAHSLAFPYYAKNNTGYNAGAAGPFTPSQWMELEHQALIYKYITANAAIPSNLLIPIKKAFESAAYSGANLRQSPYGWGALRLGFYNSSDPEPGRCRRTDGKKWRCAKHAAIDQKYCERHMNRGRHRSRKHVEAQTCQSVTIAAKKTTVATVISQAKTQNTAASIQDNRPMLSSFVPLEKNQPSTLEEESHASEFGFVGSDSLLNPMHKSESKSQGSLHQFMEDWPHSTLAPTSERLDLSPLRMGKNTNRVPGGPLGEVLQHSTNNLSGLNM</sequence>
<dbReference type="InterPro" id="IPR014978">
    <property type="entry name" value="Gln-Leu-Gln_QLQ"/>
</dbReference>
<evidence type="ECO:0000259" key="8">
    <source>
        <dbReference type="PROSITE" id="PS51667"/>
    </source>
</evidence>
<comment type="domain">
    <text evidence="5">The QLQ domain and WRC domain may be involved in protein-protein interaction and DNA-binding, respectively.</text>
</comment>
<dbReference type="Proteomes" id="UP000245207">
    <property type="component" value="Unassembled WGS sequence"/>
</dbReference>
<dbReference type="SMART" id="SM00951">
    <property type="entry name" value="QLQ"/>
    <property type="match status" value="1"/>
</dbReference>
<dbReference type="EMBL" id="PKPP01006383">
    <property type="protein sequence ID" value="PWA56692.1"/>
    <property type="molecule type" value="Genomic_DNA"/>
</dbReference>
<evidence type="ECO:0000256" key="6">
    <source>
        <dbReference type="SAM" id="MobiDB-lite"/>
    </source>
</evidence>
<keyword evidence="3 4" id="KW-0539">Nucleus</keyword>
<feature type="short sequence motif" description="Bipartite nuclear localization signal" evidence="4">
    <location>
        <begin position="201"/>
        <end position="208"/>
    </location>
</feature>
<comment type="function">
    <text evidence="5">Transcription activator.</text>
</comment>
<evidence type="ECO:0000256" key="2">
    <source>
        <dbReference type="ARBA" id="ARBA00008122"/>
    </source>
</evidence>
<keyword evidence="5" id="KW-0010">Activator</keyword>
<dbReference type="GO" id="GO:0005634">
    <property type="term" value="C:nucleus"/>
    <property type="evidence" value="ECO:0007669"/>
    <property type="project" value="UniProtKB-SubCell"/>
</dbReference>
<dbReference type="PROSITE" id="PS51666">
    <property type="entry name" value="QLQ"/>
    <property type="match status" value="1"/>
</dbReference>
<accession>A0A2U1M5Z5</accession>
<keyword evidence="5" id="KW-0804">Transcription</keyword>
<evidence type="ECO:0000256" key="4">
    <source>
        <dbReference type="PROSITE-ProRule" id="PRU01002"/>
    </source>
</evidence>
<dbReference type="STRING" id="35608.A0A2U1M5Z5"/>
<dbReference type="GO" id="GO:0099402">
    <property type="term" value="P:plant organ development"/>
    <property type="evidence" value="ECO:0007669"/>
    <property type="project" value="UniProtKB-ARBA"/>
</dbReference>
<comment type="similarity">
    <text evidence="2 5">Belongs to the GRF family.</text>
</comment>
<comment type="caution">
    <text evidence="9">The sequence shown here is derived from an EMBL/GenBank/DDBJ whole genome shotgun (WGS) entry which is preliminary data.</text>
</comment>
<dbReference type="GO" id="GO:0006355">
    <property type="term" value="P:regulation of DNA-templated transcription"/>
    <property type="evidence" value="ECO:0007669"/>
    <property type="project" value="InterPro"/>
</dbReference>
<feature type="region of interest" description="Disordered" evidence="6">
    <location>
        <begin position="314"/>
        <end position="350"/>
    </location>
</feature>
<evidence type="ECO:0000256" key="3">
    <source>
        <dbReference type="ARBA" id="ARBA00023242"/>
    </source>
</evidence>
<organism evidence="9 10">
    <name type="scientific">Artemisia annua</name>
    <name type="common">Sweet wormwood</name>
    <dbReference type="NCBI Taxonomy" id="35608"/>
    <lineage>
        <taxon>Eukaryota</taxon>
        <taxon>Viridiplantae</taxon>
        <taxon>Streptophyta</taxon>
        <taxon>Embryophyta</taxon>
        <taxon>Tracheophyta</taxon>
        <taxon>Spermatophyta</taxon>
        <taxon>Magnoliopsida</taxon>
        <taxon>eudicotyledons</taxon>
        <taxon>Gunneridae</taxon>
        <taxon>Pentapetalae</taxon>
        <taxon>asterids</taxon>
        <taxon>campanulids</taxon>
        <taxon>Asterales</taxon>
        <taxon>Asteraceae</taxon>
        <taxon>Asteroideae</taxon>
        <taxon>Anthemideae</taxon>
        <taxon>Artemisiinae</taxon>
        <taxon>Artemisia</taxon>
    </lineage>
</organism>
<dbReference type="PANTHER" id="PTHR31602:SF111">
    <property type="entry name" value="GROWTH-REGULATING FACTOR"/>
    <property type="match status" value="1"/>
</dbReference>
<evidence type="ECO:0000256" key="1">
    <source>
        <dbReference type="ARBA" id="ARBA00004123"/>
    </source>
</evidence>
<dbReference type="Pfam" id="PF08879">
    <property type="entry name" value="WRC"/>
    <property type="match status" value="1"/>
</dbReference>
<feature type="compositionally biased region" description="Polar residues" evidence="6">
    <location>
        <begin position="339"/>
        <end position="350"/>
    </location>
</feature>
<feature type="domain" description="QLQ" evidence="7">
    <location>
        <begin position="102"/>
        <end position="137"/>
    </location>
</feature>
<gene>
    <name evidence="9" type="ORF">CTI12_AA417760</name>
</gene>
<dbReference type="AlphaFoldDB" id="A0A2U1M5Z5"/>
<dbReference type="Pfam" id="PF08880">
    <property type="entry name" value="QLQ"/>
    <property type="match status" value="1"/>
</dbReference>
<comment type="subcellular location">
    <subcellularLocation>
        <location evidence="1 4 5">Nucleus</location>
    </subcellularLocation>
</comment>
<reference evidence="9 10" key="1">
    <citation type="journal article" date="2018" name="Mol. Plant">
        <title>The genome of Artemisia annua provides insight into the evolution of Asteraceae family and artemisinin biosynthesis.</title>
        <authorList>
            <person name="Shen Q."/>
            <person name="Zhang L."/>
            <person name="Liao Z."/>
            <person name="Wang S."/>
            <person name="Yan T."/>
            <person name="Shi P."/>
            <person name="Liu M."/>
            <person name="Fu X."/>
            <person name="Pan Q."/>
            <person name="Wang Y."/>
            <person name="Lv Z."/>
            <person name="Lu X."/>
            <person name="Zhang F."/>
            <person name="Jiang W."/>
            <person name="Ma Y."/>
            <person name="Chen M."/>
            <person name="Hao X."/>
            <person name="Li L."/>
            <person name="Tang Y."/>
            <person name="Lv G."/>
            <person name="Zhou Y."/>
            <person name="Sun X."/>
            <person name="Brodelius P.E."/>
            <person name="Rose J.K.C."/>
            <person name="Tang K."/>
        </authorList>
    </citation>
    <scope>NUCLEOTIDE SEQUENCE [LARGE SCALE GENOMIC DNA]</scope>
    <source>
        <strain evidence="10">cv. Huhao1</strain>
        <tissue evidence="9">Leaf</tissue>
    </source>
</reference>
<protein>
    <recommendedName>
        <fullName evidence="5">Growth-regulating factor</fullName>
    </recommendedName>
</protein>